<sequence>MKNNIYVGEVLSDCMKIYLNYIQQCQYVAIRNGDETENELKCIKKITDRSTHSYLLCFRRPQNRTYLHQCWVVAKEST</sequence>
<keyword evidence="2" id="KW-1185">Reference proteome</keyword>
<dbReference type="EMBL" id="JAYRBN010000037">
    <property type="protein sequence ID" value="KAL2746619.1"/>
    <property type="molecule type" value="Genomic_DNA"/>
</dbReference>
<name>A0ABD2CND3_VESMC</name>
<evidence type="ECO:0000313" key="2">
    <source>
        <dbReference type="Proteomes" id="UP001607303"/>
    </source>
</evidence>
<comment type="caution">
    <text evidence="1">The sequence shown here is derived from an EMBL/GenBank/DDBJ whole genome shotgun (WGS) entry which is preliminary data.</text>
</comment>
<evidence type="ECO:0000313" key="1">
    <source>
        <dbReference type="EMBL" id="KAL2746619.1"/>
    </source>
</evidence>
<protein>
    <submittedName>
        <fullName evidence="1">Uncharacterized protein</fullName>
    </submittedName>
</protein>
<dbReference type="Proteomes" id="UP001607303">
    <property type="component" value="Unassembled WGS sequence"/>
</dbReference>
<gene>
    <name evidence="1" type="ORF">V1477_004989</name>
</gene>
<reference evidence="1 2" key="1">
    <citation type="journal article" date="2024" name="Ann. Entomol. Soc. Am.">
        <title>Genomic analyses of the southern and eastern yellowjacket wasps (Hymenoptera: Vespidae) reveal evolutionary signatures of social life.</title>
        <authorList>
            <person name="Catto M.A."/>
            <person name="Caine P.B."/>
            <person name="Orr S.E."/>
            <person name="Hunt B.G."/>
            <person name="Goodisman M.A.D."/>
        </authorList>
    </citation>
    <scope>NUCLEOTIDE SEQUENCE [LARGE SCALE GENOMIC DNA]</scope>
    <source>
        <strain evidence="1">232</strain>
        <tissue evidence="1">Head and thorax</tissue>
    </source>
</reference>
<proteinExistence type="predicted"/>
<organism evidence="1 2">
    <name type="scientific">Vespula maculifrons</name>
    <name type="common">Eastern yellow jacket</name>
    <name type="synonym">Wasp</name>
    <dbReference type="NCBI Taxonomy" id="7453"/>
    <lineage>
        <taxon>Eukaryota</taxon>
        <taxon>Metazoa</taxon>
        <taxon>Ecdysozoa</taxon>
        <taxon>Arthropoda</taxon>
        <taxon>Hexapoda</taxon>
        <taxon>Insecta</taxon>
        <taxon>Pterygota</taxon>
        <taxon>Neoptera</taxon>
        <taxon>Endopterygota</taxon>
        <taxon>Hymenoptera</taxon>
        <taxon>Apocrita</taxon>
        <taxon>Aculeata</taxon>
        <taxon>Vespoidea</taxon>
        <taxon>Vespidae</taxon>
        <taxon>Vespinae</taxon>
        <taxon>Vespula</taxon>
    </lineage>
</organism>
<accession>A0ABD2CND3</accession>
<dbReference type="AlphaFoldDB" id="A0ABD2CND3"/>